<dbReference type="AlphaFoldDB" id="A0AAV2I6E7"/>
<keyword evidence="4" id="KW-1185">Reference proteome</keyword>
<comment type="caution">
    <text evidence="3">The sequence shown here is derived from an EMBL/GenBank/DDBJ whole genome shotgun (WGS) entry which is preliminary data.</text>
</comment>
<accession>A0AAV2I6E7</accession>
<dbReference type="EMBL" id="CAXITT010000478">
    <property type="protein sequence ID" value="CAL1542274.1"/>
    <property type="molecule type" value="Genomic_DNA"/>
</dbReference>
<dbReference type="PANTHER" id="PTHR21436:SF2">
    <property type="entry name" value="COILED-COIL DOMAIN-CONTAINING PROTEIN 142"/>
    <property type="match status" value="1"/>
</dbReference>
<keyword evidence="1" id="KW-0812">Transmembrane</keyword>
<dbReference type="Pfam" id="PF14923">
    <property type="entry name" value="CCDC142"/>
    <property type="match status" value="1"/>
</dbReference>
<dbReference type="InterPro" id="IPR055350">
    <property type="entry name" value="CCDC142_C"/>
</dbReference>
<evidence type="ECO:0000313" key="4">
    <source>
        <dbReference type="Proteomes" id="UP001497497"/>
    </source>
</evidence>
<feature type="domain" description="Coiled-coil protein 142 C-terminal" evidence="2">
    <location>
        <begin position="3"/>
        <end position="80"/>
    </location>
</feature>
<protein>
    <recommendedName>
        <fullName evidence="2">Coiled-coil protein 142 C-terminal domain-containing protein</fullName>
    </recommendedName>
</protein>
<name>A0AAV2I6E7_LYMST</name>
<keyword evidence="1" id="KW-0472">Membrane</keyword>
<gene>
    <name evidence="3" type="ORF">GSLYS_00015868001</name>
</gene>
<evidence type="ECO:0000313" key="3">
    <source>
        <dbReference type="EMBL" id="CAL1542274.1"/>
    </source>
</evidence>
<evidence type="ECO:0000256" key="1">
    <source>
        <dbReference type="SAM" id="Phobius"/>
    </source>
</evidence>
<proteinExistence type="predicted"/>
<sequence length="81" mass="9008">MSKLSTTSQIGVLSMVTVAFCNGLINAILKEKIRFSLWGAVQLGMDFEYVNLQLGQLLTNEEVRQSVTELAIFQQMQGIVL</sequence>
<keyword evidence="1" id="KW-1133">Transmembrane helix</keyword>
<dbReference type="Proteomes" id="UP001497497">
    <property type="component" value="Unassembled WGS sequence"/>
</dbReference>
<evidence type="ECO:0000259" key="2">
    <source>
        <dbReference type="Pfam" id="PF14923"/>
    </source>
</evidence>
<dbReference type="PANTHER" id="PTHR21436">
    <property type="entry name" value="COILED-COIL DOMAIN-CONTAINING PROTEIN 142"/>
    <property type="match status" value="1"/>
</dbReference>
<feature type="non-terminal residue" evidence="3">
    <location>
        <position position="81"/>
    </location>
</feature>
<reference evidence="3 4" key="1">
    <citation type="submission" date="2024-04" db="EMBL/GenBank/DDBJ databases">
        <authorList>
            <consortium name="Genoscope - CEA"/>
            <person name="William W."/>
        </authorList>
    </citation>
    <scope>NUCLEOTIDE SEQUENCE [LARGE SCALE GENOMIC DNA]</scope>
</reference>
<organism evidence="3 4">
    <name type="scientific">Lymnaea stagnalis</name>
    <name type="common">Great pond snail</name>
    <name type="synonym">Helix stagnalis</name>
    <dbReference type="NCBI Taxonomy" id="6523"/>
    <lineage>
        <taxon>Eukaryota</taxon>
        <taxon>Metazoa</taxon>
        <taxon>Spiralia</taxon>
        <taxon>Lophotrochozoa</taxon>
        <taxon>Mollusca</taxon>
        <taxon>Gastropoda</taxon>
        <taxon>Heterobranchia</taxon>
        <taxon>Euthyneura</taxon>
        <taxon>Panpulmonata</taxon>
        <taxon>Hygrophila</taxon>
        <taxon>Lymnaeoidea</taxon>
        <taxon>Lymnaeidae</taxon>
        <taxon>Lymnaea</taxon>
    </lineage>
</organism>
<feature type="transmembrane region" description="Helical" evidence="1">
    <location>
        <begin position="12"/>
        <end position="29"/>
    </location>
</feature>
<dbReference type="InterPro" id="IPR026700">
    <property type="entry name" value="CCDC142"/>
</dbReference>